<accession>A0AC60Q814</accession>
<evidence type="ECO:0000313" key="1">
    <source>
        <dbReference type="EMBL" id="KAG0429184.1"/>
    </source>
</evidence>
<comment type="caution">
    <text evidence="1">The sequence shown here is derived from an EMBL/GenBank/DDBJ whole genome shotgun (WGS) entry which is preliminary data.</text>
</comment>
<dbReference type="Proteomes" id="UP000805193">
    <property type="component" value="Unassembled WGS sequence"/>
</dbReference>
<proteinExistence type="predicted"/>
<keyword evidence="2" id="KW-1185">Reference proteome</keyword>
<organism evidence="1 2">
    <name type="scientific">Ixodes persulcatus</name>
    <name type="common">Taiga tick</name>
    <dbReference type="NCBI Taxonomy" id="34615"/>
    <lineage>
        <taxon>Eukaryota</taxon>
        <taxon>Metazoa</taxon>
        <taxon>Ecdysozoa</taxon>
        <taxon>Arthropoda</taxon>
        <taxon>Chelicerata</taxon>
        <taxon>Arachnida</taxon>
        <taxon>Acari</taxon>
        <taxon>Parasitiformes</taxon>
        <taxon>Ixodida</taxon>
        <taxon>Ixodoidea</taxon>
        <taxon>Ixodidae</taxon>
        <taxon>Ixodinae</taxon>
        <taxon>Ixodes</taxon>
    </lineage>
</organism>
<sequence length="1192" mass="134349">MAHARRRCRPLGELRFGRDAYGSKERHPTMNPSSWRCDPHVGAQVSASLAVMLRVCFSRLSRRGAPSLSAAAESAEEAARHDSQRNGNLRPWRRLRLSGVMQQWIDRYGKVFGFFMAEKPCMVVTDLDLVRQIFVKEAHTFIDRAQVVLEVEPFNSSLPFLRGEEWKKVRTVLNATITAGKVNRCSGIVSGCAKELVQVLERHHERDQLVDVMDVAEGYSLDVITKCALAWKVNCQQKSDDTLLLGLRRTFEDLDSTAIESTLALPGIRSILKRIYPLTRLSRTLRRIAENVRDTINKRRQGQSPREDDMLQMLLDAQAGVEDKTYNVRKSGLLIEDRHVIGNSIVLLAAGFETTATAIGFTLYLLATYPEEQEKVHSEIDAVLPYGDEISLDSIQNLKRLDMVINESLRLYPAIPILVARQCPRDMTVKDRFIPAGTSVFAPAWHIHRDPDSWPEPSRFLPDRFAEDHPERHSLAFIPFGLGPRDRRRARGLPELLPGCHTPWKEGWSVISGKYERARQTRIRKKEERLCLTQPEAGSTTPGPAQQTGKSSLVTNHNKPSTRRRRPPLPRLPEDDRKVVVRPSNLNLRMTTPGQLLKAICEQLDLPPQEIFVKDRLRVNPYNNTFTISTPVKERADAYRSLPGFAMNNQEYPVTAYFPTPEQSVRVVIYGALGNETPDEILHYCITENPELPIVNARRMGRSRAAVITFEGTKPPKEMIFQAGLFTCHPFKERVETCLNCRRVGHRADVCYRPKSQRCHRCGEEHPPPEEDRYSLLSSKDDDNPGRRSRSRTPSSRRRRSESRSRDRSISYPPLDDRGRNSSRSKSNERKKPPSSRGNSTFQNADKQLGLHNTLDELTEAHRRMQELRLARTNAGRAVLRRLGKNAAPLNAGTRKIPSNVRKTITVKPLPKNMHPAHHEGRRRARAQALAKKFEGRTDVVYVDAAAYVTPKKAYAIAAVTEEDHLVANATVTTNSSEIAEEAAIALALTNSQARVIVSDSKAAIGNFAKGRISPISFGILKNYPKNRQDVELVWVPAHTSNPGNEAAHDKARGSIGRAVDDNSDVGLTGDGLNTYHEITQHYRLERLTFPPPHKNLTKEQELLWRQLQTKTLPNPAVLSHAYPDRFKPDCSKCGGKATVDHIFWDCPADPPPLSLQRLAHPGPWENLLLSSDLETQIQAVTRAQEVAASLQ</sequence>
<gene>
    <name evidence="1" type="ORF">HPB47_023865</name>
</gene>
<name>A0AC60Q814_IXOPE</name>
<protein>
    <submittedName>
        <fullName evidence="1">Uncharacterized protein</fullName>
    </submittedName>
</protein>
<reference evidence="1 2" key="1">
    <citation type="journal article" date="2020" name="Cell">
        <title>Large-Scale Comparative Analyses of Tick Genomes Elucidate Their Genetic Diversity and Vector Capacities.</title>
        <authorList>
            <consortium name="Tick Genome and Microbiome Consortium (TIGMIC)"/>
            <person name="Jia N."/>
            <person name="Wang J."/>
            <person name="Shi W."/>
            <person name="Du L."/>
            <person name="Sun Y."/>
            <person name="Zhan W."/>
            <person name="Jiang J.F."/>
            <person name="Wang Q."/>
            <person name="Zhang B."/>
            <person name="Ji P."/>
            <person name="Bell-Sakyi L."/>
            <person name="Cui X.M."/>
            <person name="Yuan T.T."/>
            <person name="Jiang B.G."/>
            <person name="Yang W.F."/>
            <person name="Lam T.T."/>
            <person name="Chang Q.C."/>
            <person name="Ding S.J."/>
            <person name="Wang X.J."/>
            <person name="Zhu J.G."/>
            <person name="Ruan X.D."/>
            <person name="Zhao L."/>
            <person name="Wei J.T."/>
            <person name="Ye R.Z."/>
            <person name="Que T.C."/>
            <person name="Du C.H."/>
            <person name="Zhou Y.H."/>
            <person name="Cheng J.X."/>
            <person name="Dai P.F."/>
            <person name="Guo W.B."/>
            <person name="Han X.H."/>
            <person name="Huang E.J."/>
            <person name="Li L.F."/>
            <person name="Wei W."/>
            <person name="Gao Y.C."/>
            <person name="Liu J.Z."/>
            <person name="Shao H.Z."/>
            <person name="Wang X."/>
            <person name="Wang C.C."/>
            <person name="Yang T.C."/>
            <person name="Huo Q.B."/>
            <person name="Li W."/>
            <person name="Chen H.Y."/>
            <person name="Chen S.E."/>
            <person name="Zhou L.G."/>
            <person name="Ni X.B."/>
            <person name="Tian J.H."/>
            <person name="Sheng Y."/>
            <person name="Liu T."/>
            <person name="Pan Y.S."/>
            <person name="Xia L.Y."/>
            <person name="Li J."/>
            <person name="Zhao F."/>
            <person name="Cao W.C."/>
        </authorList>
    </citation>
    <scope>NUCLEOTIDE SEQUENCE [LARGE SCALE GENOMIC DNA]</scope>
    <source>
        <strain evidence="1">Iper-2018</strain>
    </source>
</reference>
<dbReference type="EMBL" id="JABSTQ010009433">
    <property type="protein sequence ID" value="KAG0429184.1"/>
    <property type="molecule type" value="Genomic_DNA"/>
</dbReference>
<evidence type="ECO:0000313" key="2">
    <source>
        <dbReference type="Proteomes" id="UP000805193"/>
    </source>
</evidence>